<dbReference type="PANTHER" id="PTHR42684:SF3">
    <property type="entry name" value="ADENOSYLMETHIONINE-8-AMINO-7-OXONONANOATE AMINOTRANSFERASE"/>
    <property type="match status" value="1"/>
</dbReference>
<dbReference type="PIRSF" id="PIRSF000521">
    <property type="entry name" value="Transaminase_4ab_Lys_Orn"/>
    <property type="match status" value="1"/>
</dbReference>
<dbReference type="Pfam" id="PF00202">
    <property type="entry name" value="Aminotran_3"/>
    <property type="match status" value="1"/>
</dbReference>
<dbReference type="GO" id="GO:0008483">
    <property type="term" value="F:transaminase activity"/>
    <property type="evidence" value="ECO:0007669"/>
    <property type="project" value="UniProtKB-KW"/>
</dbReference>
<dbReference type="PANTHER" id="PTHR42684">
    <property type="entry name" value="ADENOSYLMETHIONINE-8-AMINO-7-OXONONANOATE AMINOTRANSFERASE"/>
    <property type="match status" value="1"/>
</dbReference>
<keyword evidence="6" id="KW-1185">Reference proteome</keyword>
<reference evidence="5 6" key="1">
    <citation type="submission" date="2022-10" db="EMBL/GenBank/DDBJ databases">
        <title>Sinirhodobacter sp. nov., isolated from ocean surface sediments.</title>
        <authorList>
            <person name="He W."/>
            <person name="Wang L."/>
            <person name="Zhang D.-F."/>
        </authorList>
    </citation>
    <scope>NUCLEOTIDE SEQUENCE [LARGE SCALE GENOMIC DNA]</scope>
    <source>
        <strain evidence="5 6">WL0115</strain>
    </source>
</reference>
<dbReference type="InterPro" id="IPR049704">
    <property type="entry name" value="Aminotrans_3_PPA_site"/>
</dbReference>
<dbReference type="EMBL" id="JAOWKW010000009">
    <property type="protein sequence ID" value="MCV2879459.1"/>
    <property type="molecule type" value="Genomic_DNA"/>
</dbReference>
<keyword evidence="2 5" id="KW-0032">Aminotransferase</keyword>
<evidence type="ECO:0000313" key="6">
    <source>
        <dbReference type="Proteomes" id="UP001526166"/>
    </source>
</evidence>
<comment type="cofactor">
    <cofactor evidence="1">
        <name>pyridoxal 5'-phosphate</name>
        <dbReference type="ChEBI" id="CHEBI:597326"/>
    </cofactor>
</comment>
<comment type="caution">
    <text evidence="5">The sequence shown here is derived from an EMBL/GenBank/DDBJ whole genome shotgun (WGS) entry which is preliminary data.</text>
</comment>
<dbReference type="InterPro" id="IPR005814">
    <property type="entry name" value="Aminotrans_3"/>
</dbReference>
<dbReference type="RefSeq" id="WP_218628528.1">
    <property type="nucleotide sequence ID" value="NZ_JAHVAI010000001.1"/>
</dbReference>
<dbReference type="Proteomes" id="UP001526166">
    <property type="component" value="Unassembled WGS sequence"/>
</dbReference>
<name>A0ABT3A162_9RHOB</name>
<keyword evidence="4" id="KW-0663">Pyridoxal phosphate</keyword>
<evidence type="ECO:0000256" key="3">
    <source>
        <dbReference type="ARBA" id="ARBA00022679"/>
    </source>
</evidence>
<proteinExistence type="inferred from homology"/>
<dbReference type="NCBIfam" id="NF004767">
    <property type="entry name" value="PRK06105.1"/>
    <property type="match status" value="1"/>
</dbReference>
<evidence type="ECO:0000313" key="5">
    <source>
        <dbReference type="EMBL" id="MCV2879459.1"/>
    </source>
</evidence>
<evidence type="ECO:0000256" key="1">
    <source>
        <dbReference type="ARBA" id="ARBA00001933"/>
    </source>
</evidence>
<comment type="similarity">
    <text evidence="4">Belongs to the class-III pyridoxal-phosphate-dependent aminotransferase family.</text>
</comment>
<protein>
    <submittedName>
        <fullName evidence="5">Aspartate aminotransferase family protein</fullName>
    </submittedName>
</protein>
<accession>A0ABT3A162</accession>
<sequence length="462" mass="49866">MFVSPLSNSLAAADIASTLHPNTNARLHEKNGPVIIERGDGIRVWDTNGKDYIEGLAGLWSVAVGFSEKRLADVAYQQMLKLPYYHTFASKAHEPSIRLAEKLIEMTPAGLDRVFFTNSGSEANDTIVKLVWYYNNARGLPKKKKFLARNKGYHGITVASGSLTGLPVNHKDFDLPAIPVRHLTCPHHYRFGLPGESEAEFAARLVAEAEAVFLEEGPDTIAAFIGEPLMAAGGVMPPPEGYWQGIEALCRKYDILLVSDEVICGFGRLGTPFGCQKYGFKPDIMTVSKQIVSSYMPLAALLFSDEIYQVVADNTNKLNSFGHGFTASGHPVATAVALENLAIMEERDLMGNAARLEATFQSGLRRLGAHPLVGEARGAGLIGALELVADKATKRPFDPIGRVGAIATEEGHAAGLIFRAIGDQLALCPPLIVNEADITEILARMETTLERTAARVAAEGIA</sequence>
<dbReference type="CDD" id="cd00610">
    <property type="entry name" value="OAT_like"/>
    <property type="match status" value="1"/>
</dbReference>
<keyword evidence="3" id="KW-0808">Transferase</keyword>
<evidence type="ECO:0000256" key="2">
    <source>
        <dbReference type="ARBA" id="ARBA00022576"/>
    </source>
</evidence>
<evidence type="ECO:0000256" key="4">
    <source>
        <dbReference type="RuleBase" id="RU003560"/>
    </source>
</evidence>
<gene>
    <name evidence="5" type="ORF">OE699_11425</name>
</gene>
<organism evidence="5 6">
    <name type="scientific">Sedimentimonas flavescens</name>
    <dbReference type="NCBI Taxonomy" id="2851012"/>
    <lineage>
        <taxon>Bacteria</taxon>
        <taxon>Pseudomonadati</taxon>
        <taxon>Pseudomonadota</taxon>
        <taxon>Alphaproteobacteria</taxon>
        <taxon>Rhodobacterales</taxon>
        <taxon>Rhodobacter group</taxon>
        <taxon>Sedimentimonas</taxon>
    </lineage>
</organism>
<dbReference type="PROSITE" id="PS00600">
    <property type="entry name" value="AA_TRANSFER_CLASS_3"/>
    <property type="match status" value="1"/>
</dbReference>